<evidence type="ECO:0008006" key="6">
    <source>
        <dbReference type="Google" id="ProtNLM"/>
    </source>
</evidence>
<dbReference type="Pfam" id="PF13478">
    <property type="entry name" value="XdhC_C"/>
    <property type="match status" value="1"/>
</dbReference>
<dbReference type="InterPro" id="IPR027051">
    <property type="entry name" value="XdhC_Rossmann_dom"/>
</dbReference>
<dbReference type="InterPro" id="IPR052698">
    <property type="entry name" value="MoCofactor_Util/Proc"/>
</dbReference>
<name>B0RI01_CLASE</name>
<dbReference type="HOGENOM" id="CLU_041115_1_0_11"/>
<accession>B0RI01</accession>
<dbReference type="Proteomes" id="UP000001318">
    <property type="component" value="Chromosome"/>
</dbReference>
<evidence type="ECO:0000313" key="5">
    <source>
        <dbReference type="Proteomes" id="UP000001318"/>
    </source>
</evidence>
<feature type="domain" description="XdhC Rossmann" evidence="3">
    <location>
        <begin position="239"/>
        <end position="381"/>
    </location>
</feature>
<gene>
    <name evidence="4" type="ordered locus">CMS1316</name>
</gene>
<keyword evidence="5" id="KW-1185">Reference proteome</keyword>
<proteinExistence type="predicted"/>
<dbReference type="eggNOG" id="COG1975">
    <property type="taxonomic scope" value="Bacteria"/>
</dbReference>
<dbReference type="InterPro" id="IPR003777">
    <property type="entry name" value="XdhC_CoxI"/>
</dbReference>
<dbReference type="EMBL" id="AM849034">
    <property type="protein sequence ID" value="CAQ01428.1"/>
    <property type="molecule type" value="Genomic_DNA"/>
</dbReference>
<feature type="compositionally biased region" description="Low complexity" evidence="1">
    <location>
        <begin position="23"/>
        <end position="37"/>
    </location>
</feature>
<evidence type="ECO:0000259" key="3">
    <source>
        <dbReference type="Pfam" id="PF13478"/>
    </source>
</evidence>
<dbReference type="PANTHER" id="PTHR30388">
    <property type="entry name" value="ALDEHYDE OXIDOREDUCTASE MOLYBDENUM COFACTOR ASSEMBLY PROTEIN"/>
    <property type="match status" value="1"/>
</dbReference>
<feature type="domain" description="XdhC- CoxI" evidence="2">
    <location>
        <begin position="54"/>
        <end position="120"/>
    </location>
</feature>
<dbReference type="Gene3D" id="3.40.50.720">
    <property type="entry name" value="NAD(P)-binding Rossmann-like Domain"/>
    <property type="match status" value="1"/>
</dbReference>
<evidence type="ECO:0000256" key="1">
    <source>
        <dbReference type="SAM" id="MobiDB-lite"/>
    </source>
</evidence>
<protein>
    <recommendedName>
        <fullName evidence="6">Xanthine dehydrogenase subunit A</fullName>
    </recommendedName>
</protein>
<reference evidence="4 5" key="1">
    <citation type="journal article" date="2008" name="J. Bacteriol.">
        <title>Genome of the actinomycete plant pathogen Clavibacter michiganensis subsp. sepedonicus suggests recent niche adaptation.</title>
        <authorList>
            <person name="Bentley S.D."/>
            <person name="Corton C."/>
            <person name="Brown S.E."/>
            <person name="Barron A."/>
            <person name="Clark L."/>
            <person name="Doggett J."/>
            <person name="Harris B."/>
            <person name="Ormond D."/>
            <person name="Quail M.A."/>
            <person name="May G."/>
            <person name="Francis D."/>
            <person name="Knudson D."/>
            <person name="Parkhill J."/>
            <person name="Ishimaru C.A."/>
        </authorList>
    </citation>
    <scope>NUCLEOTIDE SEQUENCE [LARGE SCALE GENOMIC DNA]</scope>
    <source>
        <strain evidence="5">ATCC 33113 / DSM 20744 / JCM 9667 / LMG 2889 / ICMP 2535 / C-1</strain>
    </source>
</reference>
<evidence type="ECO:0000259" key="2">
    <source>
        <dbReference type="Pfam" id="PF02625"/>
    </source>
</evidence>
<evidence type="ECO:0000313" key="4">
    <source>
        <dbReference type="EMBL" id="CAQ01428.1"/>
    </source>
</evidence>
<dbReference type="AlphaFoldDB" id="B0RI01"/>
<dbReference type="PANTHER" id="PTHR30388:SF4">
    <property type="entry name" value="MOLYBDENUM COFACTOR INSERTION CHAPERONE PAOD"/>
    <property type="match status" value="1"/>
</dbReference>
<sequence length="405" mass="41608">MRGLTRAVAFRSVERPPFRPSRARPSALPSRARSPALPSGGAVLEIAAEVLDALADGRRLAVAWVTDVLGSAPRTAGTAMAVDDRGRVIGSISGGCVEGAVIEVATGVLDDGAPALTSFGVSDDDAFQVGLTCGGRIGVVVVEVAPAGDARSPVPDAVRAALEDARAGRAASLALVLEGPAVGTWVTADADPVGADPARRIRAELAARLAAGRSGTTEVDCADGPMRVLHLVAAPPPRLIVFGAVDFSAALADAAALLGYRVTVCDARPAFATRARFPTAHEVVAEWPDEYLARTEVDARTVICVLTHDDRFDVPLLVAALRLPVAFVGAMGSRATDVRRRALLVEEGLTDTELARLRSPIGLDIGASTPQETAVSILAEVLAARAGTEGAPLTTTTGPIHGETA</sequence>
<dbReference type="KEGG" id="cms:CMS1316"/>
<feature type="region of interest" description="Disordered" evidence="1">
    <location>
        <begin position="15"/>
        <end position="37"/>
    </location>
</feature>
<dbReference type="STRING" id="31964.CMS1316"/>
<dbReference type="Pfam" id="PF02625">
    <property type="entry name" value="XdhC_CoxI"/>
    <property type="match status" value="1"/>
</dbReference>
<organism evidence="4 5">
    <name type="scientific">Clavibacter sepedonicus</name>
    <name type="common">Clavibacter michiganensis subsp. sepedonicus</name>
    <dbReference type="NCBI Taxonomy" id="31964"/>
    <lineage>
        <taxon>Bacteria</taxon>
        <taxon>Bacillati</taxon>
        <taxon>Actinomycetota</taxon>
        <taxon>Actinomycetes</taxon>
        <taxon>Micrococcales</taxon>
        <taxon>Microbacteriaceae</taxon>
        <taxon>Clavibacter</taxon>
    </lineage>
</organism>